<feature type="transmembrane region" description="Helical" evidence="1">
    <location>
        <begin position="103"/>
        <end position="124"/>
    </location>
</feature>
<feature type="domain" description="VTT" evidence="2">
    <location>
        <begin position="35"/>
        <end position="150"/>
    </location>
</feature>
<protein>
    <recommendedName>
        <fullName evidence="2">VTT domain-containing protein</fullName>
    </recommendedName>
</protein>
<dbReference type="EMBL" id="UINC01154019">
    <property type="protein sequence ID" value="SVD49060.1"/>
    <property type="molecule type" value="Genomic_DNA"/>
</dbReference>
<evidence type="ECO:0000259" key="2">
    <source>
        <dbReference type="Pfam" id="PF09335"/>
    </source>
</evidence>
<reference evidence="3" key="1">
    <citation type="submission" date="2018-05" db="EMBL/GenBank/DDBJ databases">
        <authorList>
            <person name="Lanie J.A."/>
            <person name="Ng W.-L."/>
            <person name="Kazmierczak K.M."/>
            <person name="Andrzejewski T.M."/>
            <person name="Davidsen T.M."/>
            <person name="Wayne K.J."/>
            <person name="Tettelin H."/>
            <person name="Glass J.I."/>
            <person name="Rusch D."/>
            <person name="Podicherti R."/>
            <person name="Tsui H.-C.T."/>
            <person name="Winkler M.E."/>
        </authorList>
    </citation>
    <scope>NUCLEOTIDE SEQUENCE</scope>
</reference>
<keyword evidence="1" id="KW-1133">Transmembrane helix</keyword>
<evidence type="ECO:0000313" key="3">
    <source>
        <dbReference type="EMBL" id="SVD49060.1"/>
    </source>
</evidence>
<feature type="non-terminal residue" evidence="3">
    <location>
        <position position="180"/>
    </location>
</feature>
<name>A0A382VRQ0_9ZZZZ</name>
<keyword evidence="1" id="KW-0812">Transmembrane</keyword>
<dbReference type="AlphaFoldDB" id="A0A382VRQ0"/>
<keyword evidence="1" id="KW-0472">Membrane</keyword>
<gene>
    <name evidence="3" type="ORF">METZ01_LOCUS401914</name>
</gene>
<dbReference type="Pfam" id="PF09335">
    <property type="entry name" value="VTT_dom"/>
    <property type="match status" value="1"/>
</dbReference>
<accession>A0A382VRQ0</accession>
<sequence>MFLDDLFLFFVNNKFTYEFLFIFFIISTILVSLPIPYTFIMITNAYVFGWIGFIITLLSVPLGSLITYIIIKKLKKSLNQISFFQKILGNNILLENKISKNTYLLLIARLTLPFFIMSVFMSTIKINIKKYIFITIAGTFPNILIFSLVVNNIKDSISSYEDVMIKWYDIKFLLSIALII</sequence>
<feature type="transmembrane region" description="Helical" evidence="1">
    <location>
        <begin position="47"/>
        <end position="71"/>
    </location>
</feature>
<feature type="transmembrane region" description="Helical" evidence="1">
    <location>
        <begin position="131"/>
        <end position="150"/>
    </location>
</feature>
<evidence type="ECO:0000256" key="1">
    <source>
        <dbReference type="SAM" id="Phobius"/>
    </source>
</evidence>
<feature type="transmembrane region" description="Helical" evidence="1">
    <location>
        <begin position="20"/>
        <end position="40"/>
    </location>
</feature>
<proteinExistence type="predicted"/>
<organism evidence="3">
    <name type="scientific">marine metagenome</name>
    <dbReference type="NCBI Taxonomy" id="408172"/>
    <lineage>
        <taxon>unclassified sequences</taxon>
        <taxon>metagenomes</taxon>
        <taxon>ecological metagenomes</taxon>
    </lineage>
</organism>
<dbReference type="InterPro" id="IPR032816">
    <property type="entry name" value="VTT_dom"/>
</dbReference>